<protein>
    <recommendedName>
        <fullName evidence="5">Ribonuclease H</fullName>
        <ecNumber evidence="4">3.1.26.4</ecNumber>
    </recommendedName>
</protein>
<gene>
    <name evidence="12" type="ORF">HMPREF9383_0193</name>
</gene>
<dbReference type="EC" id="3.1.26.4" evidence="4"/>
<keyword evidence="6" id="KW-0540">Nuclease</keyword>
<evidence type="ECO:0000256" key="3">
    <source>
        <dbReference type="ARBA" id="ARBA00005300"/>
    </source>
</evidence>
<keyword evidence="10" id="KW-0460">Magnesium</keyword>
<comment type="cofactor">
    <cofactor evidence="1">
        <name>Mg(2+)</name>
        <dbReference type="ChEBI" id="CHEBI:18420"/>
    </cofactor>
</comment>
<dbReference type="HOGENOM" id="CLU_578609_0_0_9"/>
<dbReference type="RefSeq" id="WP_002908409.1">
    <property type="nucleotide sequence ID" value="NZ_GL872442.1"/>
</dbReference>
<comment type="caution">
    <text evidence="12">The sequence shown here is derived from an EMBL/GenBank/DDBJ whole genome shotgun (WGS) entry which is preliminary data.</text>
</comment>
<evidence type="ECO:0000259" key="11">
    <source>
        <dbReference type="Pfam" id="PF01693"/>
    </source>
</evidence>
<evidence type="ECO:0000256" key="8">
    <source>
        <dbReference type="ARBA" id="ARBA00022759"/>
    </source>
</evidence>
<proteinExistence type="inferred from homology"/>
<keyword evidence="7" id="KW-0479">Metal-binding</keyword>
<dbReference type="InterPro" id="IPR011320">
    <property type="entry name" value="RNase_H1_N"/>
</dbReference>
<evidence type="ECO:0000256" key="1">
    <source>
        <dbReference type="ARBA" id="ARBA00001946"/>
    </source>
</evidence>
<feature type="domain" description="Ribonuclease H1 N-terminal" evidence="11">
    <location>
        <begin position="460"/>
        <end position="503"/>
    </location>
</feature>
<keyword evidence="8" id="KW-0255">Endonuclease</keyword>
<evidence type="ECO:0000256" key="5">
    <source>
        <dbReference type="ARBA" id="ARBA00017721"/>
    </source>
</evidence>
<organism evidence="12 13">
    <name type="scientific">Streptococcus sanguinis SK150</name>
    <dbReference type="NCBI Taxonomy" id="888811"/>
    <lineage>
        <taxon>Bacteria</taxon>
        <taxon>Bacillati</taxon>
        <taxon>Bacillota</taxon>
        <taxon>Bacilli</taxon>
        <taxon>Lactobacillales</taxon>
        <taxon>Streptococcaceae</taxon>
        <taxon>Streptococcus</taxon>
    </lineage>
</organism>
<dbReference type="GO" id="GO:0046872">
    <property type="term" value="F:metal ion binding"/>
    <property type="evidence" value="ECO:0007669"/>
    <property type="project" value="UniProtKB-KW"/>
</dbReference>
<evidence type="ECO:0000256" key="10">
    <source>
        <dbReference type="ARBA" id="ARBA00022842"/>
    </source>
</evidence>
<comment type="similarity">
    <text evidence="3">Belongs to the RNase H family.</text>
</comment>
<dbReference type="InterPro" id="IPR037056">
    <property type="entry name" value="RNase_H1_N_sf"/>
</dbReference>
<dbReference type="SUPFAM" id="SSF55658">
    <property type="entry name" value="L9 N-domain-like"/>
    <property type="match status" value="1"/>
</dbReference>
<dbReference type="FunFam" id="3.40.970.10:FF:000002">
    <property type="entry name" value="Ribonuclease H"/>
    <property type="match status" value="1"/>
</dbReference>
<dbReference type="PATRIC" id="fig|888811.3.peg.187"/>
<sequence length="511" mass="59470">MDRISKYLIIAEPNSSNRVLHNSKKELLESLENATKLSFKSDSTCINEKYFKYELKLIEKRETKDLKQFFVLILHLEDENDISQLELVDKEINNFVESYNDLRMLILEDVLSQYYSKKAYELIHIIENKTRALIAEVMFLKSNSLSWENSLTKSLGIRDTGKSDQPLSGKYFSDLTTLLFTTYEEKIPDGFDSQELFVDSIAKLSNLIKNRSRCDSDFIEKNFNELENYINQIQQYAPRSVWDRYIASSLKNSKKLSNSLNTILKGLESPRNSIAHNKTFRKENYEKLKADSDKVIVLIQEAISLFESEPITSYSEEEEKDINVLFDTIPEESSKKNDTNVGGDLTIIVPTSQEGFEETFLGEKQWYDIRISENNRDKIRFIAAYETAPVSGIQYFAEVEEIVQSDNYVGYWKIKFKKETLQKYPEIKKVDKVFPPRNIIYTSKKLLDEAENLDYILSAKFYAVKEGRHSGIYITWEEAEKQVKGFSGAVYKSFKTYIEAEEFLNSRSLEL</sequence>
<evidence type="ECO:0000313" key="12">
    <source>
        <dbReference type="EMBL" id="EGD37162.1"/>
    </source>
</evidence>
<dbReference type="GO" id="GO:0004523">
    <property type="term" value="F:RNA-DNA hybrid ribonuclease activity"/>
    <property type="evidence" value="ECO:0007669"/>
    <property type="project" value="UniProtKB-EC"/>
</dbReference>
<name>F0IJ91_STRSA</name>
<evidence type="ECO:0000256" key="4">
    <source>
        <dbReference type="ARBA" id="ARBA00012180"/>
    </source>
</evidence>
<comment type="function">
    <text evidence="2">Endonuclease that specifically degrades the RNA of RNA-DNA hybrids.</text>
</comment>
<dbReference type="Proteomes" id="UP000003530">
    <property type="component" value="Unassembled WGS sequence"/>
</dbReference>
<accession>F0IJ91</accession>
<evidence type="ECO:0000256" key="6">
    <source>
        <dbReference type="ARBA" id="ARBA00022722"/>
    </source>
</evidence>
<dbReference type="Pfam" id="PF01693">
    <property type="entry name" value="Cauli_VI"/>
    <property type="match status" value="1"/>
</dbReference>
<dbReference type="InterPro" id="IPR009027">
    <property type="entry name" value="Ribosomal_bL9/RNase_H1_N"/>
</dbReference>
<dbReference type="EMBL" id="AEXY01000004">
    <property type="protein sequence ID" value="EGD37162.1"/>
    <property type="molecule type" value="Genomic_DNA"/>
</dbReference>
<reference evidence="12 13" key="1">
    <citation type="submission" date="2011-02" db="EMBL/GenBank/DDBJ databases">
        <authorList>
            <person name="Muzny D."/>
            <person name="Qin X."/>
            <person name="Deng J."/>
            <person name="Jiang H."/>
            <person name="Liu Y."/>
            <person name="Qu J."/>
            <person name="Song X.-Z."/>
            <person name="Zhang L."/>
            <person name="Thornton R."/>
            <person name="Coyle M."/>
            <person name="Francisco L."/>
            <person name="Jackson L."/>
            <person name="Javaid M."/>
            <person name="Korchina V."/>
            <person name="Kovar C."/>
            <person name="Mata R."/>
            <person name="Mathew T."/>
            <person name="Ngo R."/>
            <person name="Nguyen L."/>
            <person name="Nguyen N."/>
            <person name="Okwuonu G."/>
            <person name="Ongeri F."/>
            <person name="Pham C."/>
            <person name="Simmons D."/>
            <person name="Wilczek-Boney K."/>
            <person name="Hale W."/>
            <person name="Jakkamsetti A."/>
            <person name="Pham P."/>
            <person name="Ruth R."/>
            <person name="San Lucas F."/>
            <person name="Warren J."/>
            <person name="Zhang J."/>
            <person name="Zhao Z."/>
            <person name="Zhou C."/>
            <person name="Zhu D."/>
            <person name="Lee S."/>
            <person name="Bess C."/>
            <person name="Blankenburg K."/>
            <person name="Forbes L."/>
            <person name="Fu Q."/>
            <person name="Gubbala S."/>
            <person name="Hirani K."/>
            <person name="Jayaseelan J.C."/>
            <person name="Lara F."/>
            <person name="Munidasa M."/>
            <person name="Palculict T."/>
            <person name="Patil S."/>
            <person name="Pu L.-L."/>
            <person name="Saada N."/>
            <person name="Tang L."/>
            <person name="Weissenberger G."/>
            <person name="Zhu Y."/>
            <person name="Hemphill L."/>
            <person name="Shang Y."/>
            <person name="Youmans B."/>
            <person name="Ayvaz T."/>
            <person name="Ross M."/>
            <person name="Santibanez J."/>
            <person name="Aqrawi P."/>
            <person name="Gross S."/>
            <person name="Joshi V."/>
            <person name="Fowler G."/>
            <person name="Nazareth L."/>
            <person name="Reid J."/>
            <person name="Worley K."/>
            <person name="Petrosino J."/>
            <person name="Highlander S."/>
            <person name="Gibbs R."/>
        </authorList>
    </citation>
    <scope>NUCLEOTIDE SEQUENCE [LARGE SCALE GENOMIC DNA]</scope>
    <source>
        <strain evidence="12 13">SK150</strain>
    </source>
</reference>
<dbReference type="AlphaFoldDB" id="F0IJ91"/>
<dbReference type="Gene3D" id="3.40.970.10">
    <property type="entry name" value="Ribonuclease H1, N-terminal domain"/>
    <property type="match status" value="1"/>
</dbReference>
<evidence type="ECO:0000256" key="9">
    <source>
        <dbReference type="ARBA" id="ARBA00022801"/>
    </source>
</evidence>
<keyword evidence="9" id="KW-0378">Hydrolase</keyword>
<evidence type="ECO:0000256" key="7">
    <source>
        <dbReference type="ARBA" id="ARBA00022723"/>
    </source>
</evidence>
<evidence type="ECO:0000313" key="13">
    <source>
        <dbReference type="Proteomes" id="UP000003530"/>
    </source>
</evidence>
<evidence type="ECO:0000256" key="2">
    <source>
        <dbReference type="ARBA" id="ARBA00004065"/>
    </source>
</evidence>